<dbReference type="EMBL" id="UYSU01035176">
    <property type="protein sequence ID" value="VDL95712.1"/>
    <property type="molecule type" value="Genomic_DNA"/>
</dbReference>
<name>A0A183SYM9_SCHSO</name>
<dbReference type="Proteomes" id="UP000275846">
    <property type="component" value="Unassembled WGS sequence"/>
</dbReference>
<evidence type="ECO:0000313" key="4">
    <source>
        <dbReference type="WBParaSite" id="SSLN_0000968201-mRNA-1"/>
    </source>
</evidence>
<dbReference type="OrthoDB" id="6238705at2759"/>
<reference evidence="4" key="1">
    <citation type="submission" date="2016-06" db="UniProtKB">
        <authorList>
            <consortium name="WormBaseParasite"/>
        </authorList>
    </citation>
    <scope>IDENTIFICATION</scope>
</reference>
<evidence type="ECO:0000313" key="3">
    <source>
        <dbReference type="Proteomes" id="UP000275846"/>
    </source>
</evidence>
<accession>A0A183SYM9</accession>
<keyword evidence="3" id="KW-1185">Reference proteome</keyword>
<dbReference type="AlphaFoldDB" id="A0A183SYM9"/>
<sequence length="550" mass="60159">MPTTNGTVEKSANDAFTNDVIPFMIGLGLLGSLLLALVATLIVLCILQRRRKTRKDYSQVESDSDSEAVLLGQWPQSNQRRVKFKKKSLSDEHLLKESFPKKTDAFEPFLPVKHAAPMIEVKTVDDFIPSTVVIPVQSASASYHSAVERFSNDVLESKRSRTTSESTLPSNDLTYVPSKEDATAGDILNQEELFYAVENDNDEDETVDINSTLVAEGQDDSSALSLFSPAQPGPLPEEYRIPADILDSDGPSSGLLAFSLSLRRLNVRDDPISLLVHVFEARCVLTRQVGPENWFDRGKFYVKARFVSADAQPRELQLKLTLKQRASSSAKSNSKASGRKLFKLPITKKFELGSVTVNCTPELLRLIASGPTPGSVVAPPCSTLKPFLDQDGGSVPVTQPGLLRMQEANGCLNLALQWNQSTMTLTCRAIECTSISLPLGTNNIYAVFSLMNNSKVLHSVCSKPAARFSLSACEFQLNDDVSFVLNAEGELDKKCVGVAVIAAVGGLKSGETLIGRLVVGPDGLAYGSGLRHWNEIIRKRAMIRRKHWLC</sequence>
<feature type="transmembrane region" description="Helical" evidence="1">
    <location>
        <begin position="20"/>
        <end position="47"/>
    </location>
</feature>
<evidence type="ECO:0000256" key="1">
    <source>
        <dbReference type="SAM" id="Phobius"/>
    </source>
</evidence>
<keyword evidence="1" id="KW-1133">Transmembrane helix</keyword>
<keyword evidence="1" id="KW-0812">Transmembrane</keyword>
<organism evidence="4">
    <name type="scientific">Schistocephalus solidus</name>
    <name type="common">Tapeworm</name>
    <dbReference type="NCBI Taxonomy" id="70667"/>
    <lineage>
        <taxon>Eukaryota</taxon>
        <taxon>Metazoa</taxon>
        <taxon>Spiralia</taxon>
        <taxon>Lophotrochozoa</taxon>
        <taxon>Platyhelminthes</taxon>
        <taxon>Cestoda</taxon>
        <taxon>Eucestoda</taxon>
        <taxon>Diphyllobothriidea</taxon>
        <taxon>Diphyllobothriidae</taxon>
        <taxon>Schistocephalus</taxon>
    </lineage>
</organism>
<protein>
    <submittedName>
        <fullName evidence="4">Synaptotagmin-12</fullName>
    </submittedName>
</protein>
<evidence type="ECO:0000313" key="2">
    <source>
        <dbReference type="EMBL" id="VDL95712.1"/>
    </source>
</evidence>
<proteinExistence type="predicted"/>
<reference evidence="2 3" key="2">
    <citation type="submission" date="2018-11" db="EMBL/GenBank/DDBJ databases">
        <authorList>
            <consortium name="Pathogen Informatics"/>
        </authorList>
    </citation>
    <scope>NUCLEOTIDE SEQUENCE [LARGE SCALE GENOMIC DNA]</scope>
    <source>
        <strain evidence="2 3">NST_G2</strain>
    </source>
</reference>
<gene>
    <name evidence="2" type="ORF">SSLN_LOCUS9327</name>
</gene>
<keyword evidence="1" id="KW-0472">Membrane</keyword>
<dbReference type="WBParaSite" id="SSLN_0000968201-mRNA-1">
    <property type="protein sequence ID" value="SSLN_0000968201-mRNA-1"/>
    <property type="gene ID" value="SSLN_0000968201"/>
</dbReference>